<comment type="similarity">
    <text evidence="4 19">Belongs to the CobS family.</text>
</comment>
<sequence>MSSLFQAIAFFTRIPVPTTNQKDDFAKCAMWFPVVGLLLGGILALFDWLFSFCFPNWIRAVLDVGIWIYLTGGLHLDGLMDTADGLGSYRTRERILEIMHDSRVGAMGVLAAILLILLKVSSIASLPLGSLTSISLVMATLVSRFIAVWAIFIFPYVRKQGIGVEMKNNLTWIRFLFACLITLVASFLLVGWENFIILLFVGAFASVYAWRVQRRLGGLTGDVYGALIESSEVFILLIMIVWEVSPYARYLA</sequence>
<accession>A0A364K5N6</accession>
<evidence type="ECO:0000256" key="3">
    <source>
        <dbReference type="ARBA" id="ARBA00004663"/>
    </source>
</evidence>
<evidence type="ECO:0000256" key="9">
    <source>
        <dbReference type="ARBA" id="ARBA00022679"/>
    </source>
</evidence>
<dbReference type="EMBL" id="QJKK01000003">
    <property type="protein sequence ID" value="RAL25621.1"/>
    <property type="molecule type" value="Genomic_DNA"/>
</dbReference>
<reference evidence="20 21" key="1">
    <citation type="submission" date="2018-06" db="EMBL/GenBank/DDBJ databases">
        <title>Thermoflavimicrobium daqus sp. nov., a thermophilic microbe isolated from Moutai-flavour Daqu.</title>
        <authorList>
            <person name="Wang X."/>
            <person name="Zhou H."/>
        </authorList>
    </citation>
    <scope>NUCLEOTIDE SEQUENCE [LARGE SCALE GENOMIC DNA]</scope>
    <source>
        <strain evidence="20 21">FBKL4.011</strain>
    </source>
</reference>
<dbReference type="InterPro" id="IPR003805">
    <property type="entry name" value="CobS"/>
</dbReference>
<comment type="cofactor">
    <cofactor evidence="1 19">
        <name>Mg(2+)</name>
        <dbReference type="ChEBI" id="CHEBI:18420"/>
    </cofactor>
</comment>
<evidence type="ECO:0000256" key="16">
    <source>
        <dbReference type="ARBA" id="ARBA00032853"/>
    </source>
</evidence>
<evidence type="ECO:0000256" key="17">
    <source>
        <dbReference type="ARBA" id="ARBA00048623"/>
    </source>
</evidence>
<name>A0A364K5N6_9BACL</name>
<comment type="pathway">
    <text evidence="3 19">Cofactor biosynthesis; adenosylcobalamin biosynthesis; adenosylcobalamin from cob(II)yrinate a,c-diamide: step 7/7.</text>
</comment>
<keyword evidence="13 19" id="KW-0472">Membrane</keyword>
<evidence type="ECO:0000256" key="15">
    <source>
        <dbReference type="ARBA" id="ARBA00032605"/>
    </source>
</evidence>
<feature type="transmembrane region" description="Helical" evidence="19">
    <location>
        <begin position="134"/>
        <end position="157"/>
    </location>
</feature>
<dbReference type="PANTHER" id="PTHR34148">
    <property type="entry name" value="ADENOSYLCOBINAMIDE-GDP RIBAZOLETRANSFERASE"/>
    <property type="match status" value="1"/>
</dbReference>
<evidence type="ECO:0000256" key="8">
    <source>
        <dbReference type="ARBA" id="ARBA00022573"/>
    </source>
</evidence>
<evidence type="ECO:0000256" key="2">
    <source>
        <dbReference type="ARBA" id="ARBA00004651"/>
    </source>
</evidence>
<evidence type="ECO:0000256" key="19">
    <source>
        <dbReference type="HAMAP-Rule" id="MF_00719"/>
    </source>
</evidence>
<evidence type="ECO:0000256" key="10">
    <source>
        <dbReference type="ARBA" id="ARBA00022692"/>
    </source>
</evidence>
<dbReference type="GO" id="GO:0008818">
    <property type="term" value="F:cobalamin 5'-phosphate synthase activity"/>
    <property type="evidence" value="ECO:0007669"/>
    <property type="project" value="UniProtKB-UniRule"/>
</dbReference>
<comment type="function">
    <text evidence="14 19">Joins adenosylcobinamide-GDP and alpha-ribazole to generate adenosylcobalamin (Ado-cobalamin). Also synthesizes adenosylcobalamin 5'-phosphate from adenosylcobinamide-GDP and alpha-ribazole 5'-phosphate.</text>
</comment>
<dbReference type="AlphaFoldDB" id="A0A364K5N6"/>
<keyword evidence="8 19" id="KW-0169">Cobalamin biosynthesis</keyword>
<dbReference type="UniPathway" id="UPA00148">
    <property type="reaction ID" value="UER00238"/>
</dbReference>
<organism evidence="20 21">
    <name type="scientific">Thermoflavimicrobium daqui</name>
    <dbReference type="NCBI Taxonomy" id="2137476"/>
    <lineage>
        <taxon>Bacteria</taxon>
        <taxon>Bacillati</taxon>
        <taxon>Bacillota</taxon>
        <taxon>Bacilli</taxon>
        <taxon>Bacillales</taxon>
        <taxon>Thermoactinomycetaceae</taxon>
        <taxon>Thermoflavimicrobium</taxon>
    </lineage>
</organism>
<evidence type="ECO:0000313" key="21">
    <source>
        <dbReference type="Proteomes" id="UP000251213"/>
    </source>
</evidence>
<evidence type="ECO:0000256" key="12">
    <source>
        <dbReference type="ARBA" id="ARBA00022989"/>
    </source>
</evidence>
<keyword evidence="10 19" id="KW-0812">Transmembrane</keyword>
<feature type="transmembrane region" description="Helical" evidence="19">
    <location>
        <begin position="30"/>
        <end position="50"/>
    </location>
</feature>
<evidence type="ECO:0000256" key="14">
    <source>
        <dbReference type="ARBA" id="ARBA00025228"/>
    </source>
</evidence>
<comment type="subcellular location">
    <subcellularLocation>
        <location evidence="2 19">Cell membrane</location>
        <topology evidence="2 19">Multi-pass membrane protein</topology>
    </subcellularLocation>
</comment>
<dbReference type="GO" id="GO:0005886">
    <property type="term" value="C:plasma membrane"/>
    <property type="evidence" value="ECO:0007669"/>
    <property type="project" value="UniProtKB-SubCell"/>
</dbReference>
<dbReference type="GO" id="GO:0051073">
    <property type="term" value="F:adenosylcobinamide-GDP ribazoletransferase activity"/>
    <property type="evidence" value="ECO:0007669"/>
    <property type="project" value="UniProtKB-UniRule"/>
</dbReference>
<evidence type="ECO:0000256" key="18">
    <source>
        <dbReference type="ARBA" id="ARBA00049504"/>
    </source>
</evidence>
<proteinExistence type="inferred from homology"/>
<dbReference type="PANTHER" id="PTHR34148:SF1">
    <property type="entry name" value="ADENOSYLCOBINAMIDE-GDP RIBAZOLETRANSFERASE"/>
    <property type="match status" value="1"/>
</dbReference>
<dbReference type="Pfam" id="PF02654">
    <property type="entry name" value="CobS"/>
    <property type="match status" value="1"/>
</dbReference>
<keyword evidence="9 19" id="KW-0808">Transferase</keyword>
<evidence type="ECO:0000256" key="7">
    <source>
        <dbReference type="ARBA" id="ARBA00022475"/>
    </source>
</evidence>
<evidence type="ECO:0000256" key="13">
    <source>
        <dbReference type="ARBA" id="ARBA00023136"/>
    </source>
</evidence>
<dbReference type="GO" id="GO:0009236">
    <property type="term" value="P:cobalamin biosynthetic process"/>
    <property type="evidence" value="ECO:0007669"/>
    <property type="project" value="UniProtKB-UniRule"/>
</dbReference>
<feature type="transmembrane region" description="Helical" evidence="19">
    <location>
        <begin position="169"/>
        <end position="189"/>
    </location>
</feature>
<feature type="transmembrane region" description="Helical" evidence="19">
    <location>
        <begin position="104"/>
        <end position="128"/>
    </location>
</feature>
<evidence type="ECO:0000256" key="5">
    <source>
        <dbReference type="ARBA" id="ARBA00013200"/>
    </source>
</evidence>
<comment type="catalytic activity">
    <reaction evidence="17 19">
        <text>alpha-ribazole + adenosylcob(III)inamide-GDP = adenosylcob(III)alamin + GMP + H(+)</text>
        <dbReference type="Rhea" id="RHEA:16049"/>
        <dbReference type="ChEBI" id="CHEBI:10329"/>
        <dbReference type="ChEBI" id="CHEBI:15378"/>
        <dbReference type="ChEBI" id="CHEBI:18408"/>
        <dbReference type="ChEBI" id="CHEBI:58115"/>
        <dbReference type="ChEBI" id="CHEBI:60487"/>
        <dbReference type="EC" id="2.7.8.26"/>
    </reaction>
</comment>
<feature type="transmembrane region" description="Helical" evidence="19">
    <location>
        <begin position="195"/>
        <end position="211"/>
    </location>
</feature>
<evidence type="ECO:0000256" key="6">
    <source>
        <dbReference type="ARBA" id="ARBA00015850"/>
    </source>
</evidence>
<evidence type="ECO:0000313" key="20">
    <source>
        <dbReference type="EMBL" id="RAL25621.1"/>
    </source>
</evidence>
<keyword evidence="12 19" id="KW-1133">Transmembrane helix</keyword>
<protein>
    <recommendedName>
        <fullName evidence="6 19">Adenosylcobinamide-GDP ribazoletransferase</fullName>
        <ecNumber evidence="5 19">2.7.8.26</ecNumber>
    </recommendedName>
    <alternativeName>
        <fullName evidence="16 19">Cobalamin synthase</fullName>
    </alternativeName>
    <alternativeName>
        <fullName evidence="15 19">Cobalamin-5'-phosphate synthase</fullName>
    </alternativeName>
</protein>
<dbReference type="OrthoDB" id="9794626at2"/>
<comment type="caution">
    <text evidence="20">The sequence shown here is derived from an EMBL/GenBank/DDBJ whole genome shotgun (WGS) entry which is preliminary data.</text>
</comment>
<dbReference type="NCBIfam" id="TIGR00317">
    <property type="entry name" value="cobS"/>
    <property type="match status" value="1"/>
</dbReference>
<reference evidence="20 21" key="2">
    <citation type="submission" date="2018-06" db="EMBL/GenBank/DDBJ databases">
        <authorList>
            <person name="Zhirakovskaya E."/>
        </authorList>
    </citation>
    <scope>NUCLEOTIDE SEQUENCE [LARGE SCALE GENOMIC DNA]</scope>
    <source>
        <strain evidence="20 21">FBKL4.011</strain>
    </source>
</reference>
<evidence type="ECO:0000256" key="11">
    <source>
        <dbReference type="ARBA" id="ARBA00022842"/>
    </source>
</evidence>
<gene>
    <name evidence="19 20" type="primary">cobS</name>
    <name evidence="20" type="ORF">DL897_05960</name>
</gene>
<feature type="transmembrane region" description="Helical" evidence="19">
    <location>
        <begin position="223"/>
        <end position="242"/>
    </location>
</feature>
<keyword evidence="7 19" id="KW-1003">Cell membrane</keyword>
<evidence type="ECO:0000256" key="1">
    <source>
        <dbReference type="ARBA" id="ARBA00001946"/>
    </source>
</evidence>
<dbReference type="EC" id="2.7.8.26" evidence="5 19"/>
<dbReference type="HAMAP" id="MF_00719">
    <property type="entry name" value="CobS"/>
    <property type="match status" value="1"/>
</dbReference>
<comment type="catalytic activity">
    <reaction evidence="18 19">
        <text>alpha-ribazole 5'-phosphate + adenosylcob(III)inamide-GDP = adenosylcob(III)alamin 5'-phosphate + GMP + H(+)</text>
        <dbReference type="Rhea" id="RHEA:23560"/>
        <dbReference type="ChEBI" id="CHEBI:15378"/>
        <dbReference type="ChEBI" id="CHEBI:57918"/>
        <dbReference type="ChEBI" id="CHEBI:58115"/>
        <dbReference type="ChEBI" id="CHEBI:60487"/>
        <dbReference type="ChEBI" id="CHEBI:60493"/>
        <dbReference type="EC" id="2.7.8.26"/>
    </reaction>
</comment>
<dbReference type="Proteomes" id="UP000251213">
    <property type="component" value="Unassembled WGS sequence"/>
</dbReference>
<evidence type="ECO:0000256" key="4">
    <source>
        <dbReference type="ARBA" id="ARBA00010561"/>
    </source>
</evidence>
<dbReference type="RefSeq" id="WP_113658235.1">
    <property type="nucleotide sequence ID" value="NZ_KZ845665.1"/>
</dbReference>
<keyword evidence="21" id="KW-1185">Reference proteome</keyword>
<keyword evidence="11 19" id="KW-0460">Magnesium</keyword>